<dbReference type="PANTHER" id="PTHR10019">
    <property type="entry name" value="SNF5"/>
    <property type="match status" value="1"/>
</dbReference>
<feature type="compositionally biased region" description="Polar residues" evidence="6">
    <location>
        <begin position="375"/>
        <end position="390"/>
    </location>
</feature>
<proteinExistence type="inferred from homology"/>
<protein>
    <submittedName>
        <fullName evidence="7">Chromatin structure remodeling complex protein sfh1</fullName>
    </submittedName>
</protein>
<reference evidence="7" key="1">
    <citation type="submission" date="2023-03" db="EMBL/GenBank/DDBJ databases">
        <title>Mating type loci evolution in Malassezia.</title>
        <authorList>
            <person name="Coelho M.A."/>
        </authorList>
    </citation>
    <scope>NUCLEOTIDE SEQUENCE</scope>
    <source>
        <strain evidence="7">CBS 11721</strain>
    </source>
</reference>
<keyword evidence="4" id="KW-0804">Transcription</keyword>
<keyword evidence="8" id="KW-1185">Reference proteome</keyword>
<dbReference type="InterPro" id="IPR006939">
    <property type="entry name" value="SNF5"/>
</dbReference>
<feature type="region of interest" description="Disordered" evidence="6">
    <location>
        <begin position="365"/>
        <end position="396"/>
    </location>
</feature>
<dbReference type="EMBL" id="CP119879">
    <property type="protein sequence ID" value="WFD35139.1"/>
    <property type="molecule type" value="Genomic_DNA"/>
</dbReference>
<gene>
    <name evidence="7" type="primary">SFH1</name>
    <name evidence="7" type="ORF">MCUN1_001988</name>
</gene>
<feature type="compositionally biased region" description="Polar residues" evidence="6">
    <location>
        <begin position="22"/>
        <end position="36"/>
    </location>
</feature>
<comment type="subcellular location">
    <subcellularLocation>
        <location evidence="1">Nucleus</location>
    </subcellularLocation>
</comment>
<feature type="compositionally biased region" description="Acidic residues" evidence="6">
    <location>
        <begin position="113"/>
        <end position="129"/>
    </location>
</feature>
<feature type="region of interest" description="Disordered" evidence="6">
    <location>
        <begin position="113"/>
        <end position="155"/>
    </location>
</feature>
<evidence type="ECO:0000256" key="2">
    <source>
        <dbReference type="ARBA" id="ARBA00010239"/>
    </source>
</evidence>
<evidence type="ECO:0000256" key="4">
    <source>
        <dbReference type="ARBA" id="ARBA00023163"/>
    </source>
</evidence>
<feature type="region of interest" description="Disordered" evidence="6">
    <location>
        <begin position="296"/>
        <end position="353"/>
    </location>
</feature>
<accession>A0AAF0EU23</accession>
<comment type="similarity">
    <text evidence="2">Belongs to the SNF5 family.</text>
</comment>
<organism evidence="7 8">
    <name type="scientific">Malassezia cuniculi</name>
    <dbReference type="NCBI Taxonomy" id="948313"/>
    <lineage>
        <taxon>Eukaryota</taxon>
        <taxon>Fungi</taxon>
        <taxon>Dikarya</taxon>
        <taxon>Basidiomycota</taxon>
        <taxon>Ustilaginomycotina</taxon>
        <taxon>Malasseziomycetes</taxon>
        <taxon>Malasseziales</taxon>
        <taxon>Malasseziaceae</taxon>
        <taxon>Malassezia</taxon>
    </lineage>
</organism>
<dbReference type="GO" id="GO:0000228">
    <property type="term" value="C:nuclear chromosome"/>
    <property type="evidence" value="ECO:0007669"/>
    <property type="project" value="InterPro"/>
</dbReference>
<dbReference type="GO" id="GO:0006338">
    <property type="term" value="P:chromatin remodeling"/>
    <property type="evidence" value="ECO:0007669"/>
    <property type="project" value="InterPro"/>
</dbReference>
<feature type="region of interest" description="Disordered" evidence="6">
    <location>
        <begin position="1"/>
        <end position="38"/>
    </location>
</feature>
<feature type="region of interest" description="Disordered" evidence="6">
    <location>
        <begin position="517"/>
        <end position="547"/>
    </location>
</feature>
<dbReference type="Pfam" id="PF04855">
    <property type="entry name" value="SNF5"/>
    <property type="match status" value="1"/>
</dbReference>
<sequence length="634" mass="71296">MDTYRRATRSLTGPSPVPSANVGGNMQAPGNTQRASQGEPWLLGVRNVPYPPQRPIAPSQALYTTYASRMRAGTTTLVQPIVRDLGEYETKERNTNSGGRNTRYSNAVFYGEDEDEDDYEPESSDDDYASEPQQRGHMTSGPDNSSQQTSNPDIKTPADMEALAEKMPPGSQLGLPVPENRTVVRPVKRTRHEYFAETQLEQQAASVEVLVPIRIEFNTDTHRIKDVFMWNINERLTTPFQFAQIFLHDLDLPEDPYAQQIENQILQQLSDAMSVLDADVESDSLSRLIDLKSSARERKRVESAAEEHRRRLAASVAAAGRVDPNVPPAPRKRGRPRKYPLPGTERPPPVQTPLLQSIETPQAFPSLAAPPSWETPVSRSDEPAQSSSQPPDALSNIDAEDDLRVIVEYEVQVLRHVLRDRLEWDLASPLTPEEFARSLARDMGLPLEGCALVAHAVREQLLNHRRAALELGLFGTGKIFKCASDELALVFQEEQQMQLENPGEPMAEDTLDELRDEMEPPTTRSRRTGGDSNNNNNNAPNSFALPDKSQPLFVRKQQALATLRDLLALGPRPLEGVWRDFHEAHEFGPLLEYLSEADLEKMEEAELRASRYVFTANLHRRSRRDVQRVMGRRR</sequence>
<dbReference type="Proteomes" id="UP001219933">
    <property type="component" value="Chromosome 3"/>
</dbReference>
<evidence type="ECO:0000256" key="6">
    <source>
        <dbReference type="SAM" id="MobiDB-lite"/>
    </source>
</evidence>
<keyword evidence="3" id="KW-0805">Transcription regulation</keyword>
<keyword evidence="5" id="KW-0539">Nucleus</keyword>
<feature type="compositionally biased region" description="Polar residues" evidence="6">
    <location>
        <begin position="141"/>
        <end position="153"/>
    </location>
</feature>
<feature type="compositionally biased region" description="Basic and acidic residues" evidence="6">
    <location>
        <begin position="296"/>
        <end position="309"/>
    </location>
</feature>
<dbReference type="AlphaFoldDB" id="A0AAF0EU23"/>
<evidence type="ECO:0000256" key="1">
    <source>
        <dbReference type="ARBA" id="ARBA00004123"/>
    </source>
</evidence>
<evidence type="ECO:0000256" key="3">
    <source>
        <dbReference type="ARBA" id="ARBA00023015"/>
    </source>
</evidence>
<name>A0AAF0EU23_9BASI</name>
<evidence type="ECO:0000313" key="7">
    <source>
        <dbReference type="EMBL" id="WFD35139.1"/>
    </source>
</evidence>
<evidence type="ECO:0000313" key="8">
    <source>
        <dbReference type="Proteomes" id="UP001219933"/>
    </source>
</evidence>
<evidence type="ECO:0000256" key="5">
    <source>
        <dbReference type="ARBA" id="ARBA00023242"/>
    </source>
</evidence>